<dbReference type="Proteomes" id="UP000316726">
    <property type="component" value="Chromosome 8"/>
</dbReference>
<dbReference type="Gene3D" id="1.10.238.10">
    <property type="entry name" value="EF-hand"/>
    <property type="match status" value="1"/>
</dbReference>
<feature type="region of interest" description="Disordered" evidence="3">
    <location>
        <begin position="1"/>
        <end position="29"/>
    </location>
</feature>
<dbReference type="AlphaFoldDB" id="A0A5B8MQG1"/>
<feature type="compositionally biased region" description="Low complexity" evidence="3">
    <location>
        <begin position="1"/>
        <end position="15"/>
    </location>
</feature>
<dbReference type="PROSITE" id="PS00018">
    <property type="entry name" value="EF_HAND_1"/>
    <property type="match status" value="1"/>
</dbReference>
<feature type="domain" description="EF-hand" evidence="4">
    <location>
        <begin position="103"/>
        <end position="138"/>
    </location>
</feature>
<evidence type="ECO:0000313" key="5">
    <source>
        <dbReference type="EMBL" id="QDZ22759.1"/>
    </source>
</evidence>
<evidence type="ECO:0000259" key="4">
    <source>
        <dbReference type="PROSITE" id="PS50222"/>
    </source>
</evidence>
<evidence type="ECO:0000313" key="6">
    <source>
        <dbReference type="Proteomes" id="UP000316726"/>
    </source>
</evidence>
<dbReference type="EMBL" id="CP031041">
    <property type="protein sequence ID" value="QDZ22759.1"/>
    <property type="molecule type" value="Genomic_DNA"/>
</dbReference>
<evidence type="ECO:0000256" key="1">
    <source>
        <dbReference type="ARBA" id="ARBA00022737"/>
    </source>
</evidence>
<organism evidence="5 6">
    <name type="scientific">Chloropicon primus</name>
    <dbReference type="NCBI Taxonomy" id="1764295"/>
    <lineage>
        <taxon>Eukaryota</taxon>
        <taxon>Viridiplantae</taxon>
        <taxon>Chlorophyta</taxon>
        <taxon>Chloropicophyceae</taxon>
        <taxon>Chloropicales</taxon>
        <taxon>Chloropicaceae</taxon>
        <taxon>Chloropicon</taxon>
    </lineage>
</organism>
<dbReference type="CDD" id="cd00051">
    <property type="entry name" value="EFh"/>
    <property type="match status" value="1"/>
</dbReference>
<reference evidence="5 6" key="1">
    <citation type="submission" date="2018-07" db="EMBL/GenBank/DDBJ databases">
        <title>The complete nuclear genome of the prasinophyte Chloropicon primus (CCMP1205).</title>
        <authorList>
            <person name="Pombert J.-F."/>
            <person name="Otis C."/>
            <person name="Turmel M."/>
            <person name="Lemieux C."/>
        </authorList>
    </citation>
    <scope>NUCLEOTIDE SEQUENCE [LARGE SCALE GENOMIC DNA]</scope>
    <source>
        <strain evidence="5 6">CCMP1205</strain>
    </source>
</reference>
<dbReference type="InterPro" id="IPR002048">
    <property type="entry name" value="EF_hand_dom"/>
</dbReference>
<sequence length="195" mass="21992">MGTATASTSAATSASRRSEEPPGGVSKIVNPKKEKLVKEAFRDWDKGEKGGLTRHEANCALLSLFGCKPIESELEKLFDSSELELLPLECFQVYCRHRLLLLDRDEDIRHAFKAFDARGDGYISRQTCLDTFRQHASFVPRDVVELVFEEADIDGDGKVSYRDFVKVWKSADSAGEMEVTKNYALSLNRQRLRLV</sequence>
<dbReference type="STRING" id="1764295.A0A5B8MQG1"/>
<accession>A0A5B8MQG1</accession>
<proteinExistence type="predicted"/>
<dbReference type="PANTHER" id="PTHR23050">
    <property type="entry name" value="CALCIUM BINDING PROTEIN"/>
    <property type="match status" value="1"/>
</dbReference>
<dbReference type="SMART" id="SM00054">
    <property type="entry name" value="EFh"/>
    <property type="match status" value="3"/>
</dbReference>
<keyword evidence="2" id="KW-0106">Calcium</keyword>
<dbReference type="GO" id="GO:0005509">
    <property type="term" value="F:calcium ion binding"/>
    <property type="evidence" value="ECO:0007669"/>
    <property type="project" value="InterPro"/>
</dbReference>
<gene>
    <name evidence="5" type="ORF">A3770_08p52770</name>
</gene>
<name>A0A5B8MQG1_9CHLO</name>
<dbReference type="InterPro" id="IPR018247">
    <property type="entry name" value="EF_Hand_1_Ca_BS"/>
</dbReference>
<feature type="domain" description="EF-hand" evidence="4">
    <location>
        <begin position="139"/>
        <end position="174"/>
    </location>
</feature>
<dbReference type="PROSITE" id="PS50222">
    <property type="entry name" value="EF_HAND_2"/>
    <property type="match status" value="2"/>
</dbReference>
<dbReference type="Pfam" id="PF13499">
    <property type="entry name" value="EF-hand_7"/>
    <property type="match status" value="1"/>
</dbReference>
<evidence type="ECO:0000256" key="2">
    <source>
        <dbReference type="ARBA" id="ARBA00022837"/>
    </source>
</evidence>
<dbReference type="InterPro" id="IPR011992">
    <property type="entry name" value="EF-hand-dom_pair"/>
</dbReference>
<dbReference type="InterPro" id="IPR050145">
    <property type="entry name" value="Centrin_CML-like"/>
</dbReference>
<keyword evidence="6" id="KW-1185">Reference proteome</keyword>
<protein>
    <submittedName>
        <fullName evidence="5">Calmodulin</fullName>
    </submittedName>
</protein>
<dbReference type="SUPFAM" id="SSF47473">
    <property type="entry name" value="EF-hand"/>
    <property type="match status" value="1"/>
</dbReference>
<keyword evidence="1" id="KW-0677">Repeat</keyword>
<evidence type="ECO:0000256" key="3">
    <source>
        <dbReference type="SAM" id="MobiDB-lite"/>
    </source>
</evidence>
<dbReference type="FunFam" id="1.10.238.10:FF:000003">
    <property type="entry name" value="Calmodulin A"/>
    <property type="match status" value="1"/>
</dbReference>
<dbReference type="OrthoDB" id="26525at2759"/>